<dbReference type="PANTHER" id="PTHR46344">
    <property type="entry name" value="OS02G0202900 PROTEIN"/>
    <property type="match status" value="1"/>
</dbReference>
<dbReference type="Proteomes" id="UP001341281">
    <property type="component" value="Chromosome 02"/>
</dbReference>
<dbReference type="InterPro" id="IPR006652">
    <property type="entry name" value="Kelch_1"/>
</dbReference>
<keyword evidence="4" id="KW-1185">Reference proteome</keyword>
<sequence length="107" mass="12040">MPCRDRACPRGFDCVAVPDQGALLVCSELTARCTSCSILLKGWDASSDRWAIVTRMLAARSFFASGVIDERVYVAGGYNTDQFELSSTEVLDPVWWSNAWERWGRKR</sequence>
<accession>A0AAQ3WFT4</accession>
<keyword evidence="2" id="KW-0677">Repeat</keyword>
<protein>
    <recommendedName>
        <fullName evidence="5">Kelch repeat-containing F-box family protein</fullName>
    </recommendedName>
</protein>
<dbReference type="InterPro" id="IPR015915">
    <property type="entry name" value="Kelch-typ_b-propeller"/>
</dbReference>
<dbReference type="PANTHER" id="PTHR46344:SF4">
    <property type="entry name" value="OS07G0153400 PROTEIN"/>
    <property type="match status" value="1"/>
</dbReference>
<dbReference type="EMBL" id="CP144746">
    <property type="protein sequence ID" value="WVZ60070.1"/>
    <property type="molecule type" value="Genomic_DNA"/>
</dbReference>
<dbReference type="SUPFAM" id="SSF117281">
    <property type="entry name" value="Kelch motif"/>
    <property type="match status" value="1"/>
</dbReference>
<name>A0AAQ3WFT4_PASNO</name>
<gene>
    <name evidence="3" type="ORF">U9M48_010136</name>
</gene>
<dbReference type="Gene3D" id="2.120.10.80">
    <property type="entry name" value="Kelch-type beta propeller"/>
    <property type="match status" value="1"/>
</dbReference>
<organism evidence="3 4">
    <name type="scientific">Paspalum notatum var. saurae</name>
    <dbReference type="NCBI Taxonomy" id="547442"/>
    <lineage>
        <taxon>Eukaryota</taxon>
        <taxon>Viridiplantae</taxon>
        <taxon>Streptophyta</taxon>
        <taxon>Embryophyta</taxon>
        <taxon>Tracheophyta</taxon>
        <taxon>Spermatophyta</taxon>
        <taxon>Magnoliopsida</taxon>
        <taxon>Liliopsida</taxon>
        <taxon>Poales</taxon>
        <taxon>Poaceae</taxon>
        <taxon>PACMAD clade</taxon>
        <taxon>Panicoideae</taxon>
        <taxon>Andropogonodae</taxon>
        <taxon>Paspaleae</taxon>
        <taxon>Paspalinae</taxon>
        <taxon>Paspalum</taxon>
    </lineage>
</organism>
<evidence type="ECO:0008006" key="5">
    <source>
        <dbReference type="Google" id="ProtNLM"/>
    </source>
</evidence>
<dbReference type="AlphaFoldDB" id="A0AAQ3WFT4"/>
<keyword evidence="1" id="KW-0880">Kelch repeat</keyword>
<proteinExistence type="predicted"/>
<evidence type="ECO:0000256" key="1">
    <source>
        <dbReference type="ARBA" id="ARBA00022441"/>
    </source>
</evidence>
<evidence type="ECO:0000313" key="4">
    <source>
        <dbReference type="Proteomes" id="UP001341281"/>
    </source>
</evidence>
<reference evidence="3 4" key="1">
    <citation type="submission" date="2024-02" db="EMBL/GenBank/DDBJ databases">
        <title>High-quality chromosome-scale genome assembly of Pensacola bahiagrass (Paspalum notatum Flugge var. saurae).</title>
        <authorList>
            <person name="Vega J.M."/>
            <person name="Podio M."/>
            <person name="Orjuela J."/>
            <person name="Siena L.A."/>
            <person name="Pessino S.C."/>
            <person name="Combes M.C."/>
            <person name="Mariac C."/>
            <person name="Albertini E."/>
            <person name="Pupilli F."/>
            <person name="Ortiz J.P.A."/>
            <person name="Leblanc O."/>
        </authorList>
    </citation>
    <scope>NUCLEOTIDE SEQUENCE [LARGE SCALE GENOMIC DNA]</scope>
    <source>
        <strain evidence="3">R1</strain>
        <tissue evidence="3">Leaf</tissue>
    </source>
</reference>
<evidence type="ECO:0000256" key="2">
    <source>
        <dbReference type="ARBA" id="ARBA00022737"/>
    </source>
</evidence>
<evidence type="ECO:0000313" key="3">
    <source>
        <dbReference type="EMBL" id="WVZ60070.1"/>
    </source>
</evidence>
<dbReference type="Pfam" id="PF01344">
    <property type="entry name" value="Kelch_1"/>
    <property type="match status" value="1"/>
</dbReference>